<protein>
    <recommendedName>
        <fullName evidence="2">SGNH hydrolase-type esterase domain-containing protein</fullName>
    </recommendedName>
</protein>
<gene>
    <name evidence="3" type="ORF">GCM10009430_40250</name>
</gene>
<evidence type="ECO:0000259" key="2">
    <source>
        <dbReference type="Pfam" id="PF13472"/>
    </source>
</evidence>
<accession>A0ABN1J631</accession>
<keyword evidence="4" id="KW-1185">Reference proteome</keyword>
<dbReference type="Proteomes" id="UP001501758">
    <property type="component" value="Unassembled WGS sequence"/>
</dbReference>
<reference evidence="3 4" key="1">
    <citation type="journal article" date="2019" name="Int. J. Syst. Evol. Microbiol.">
        <title>The Global Catalogue of Microorganisms (GCM) 10K type strain sequencing project: providing services to taxonomists for standard genome sequencing and annotation.</title>
        <authorList>
            <consortium name="The Broad Institute Genomics Platform"/>
            <consortium name="The Broad Institute Genome Sequencing Center for Infectious Disease"/>
            <person name="Wu L."/>
            <person name="Ma J."/>
        </authorList>
    </citation>
    <scope>NUCLEOTIDE SEQUENCE [LARGE SCALE GENOMIC DNA]</scope>
    <source>
        <strain evidence="3 4">JCM 15974</strain>
    </source>
</reference>
<dbReference type="InterPro" id="IPR013830">
    <property type="entry name" value="SGNH_hydro"/>
</dbReference>
<dbReference type="PANTHER" id="PTHR14209:SF19">
    <property type="entry name" value="ISOAMYL ACETATE-HYDROLYZING ESTERASE 1 HOMOLOG"/>
    <property type="match status" value="1"/>
</dbReference>
<dbReference type="PANTHER" id="PTHR14209">
    <property type="entry name" value="ISOAMYL ACETATE-HYDROLYZING ESTERASE 1"/>
    <property type="match status" value="1"/>
</dbReference>
<feature type="domain" description="SGNH hydrolase-type esterase" evidence="2">
    <location>
        <begin position="87"/>
        <end position="347"/>
    </location>
</feature>
<sequence>MVRKKLLKDILYYSVFTFIILVLAEVILSLSNIFPNDYYTNTPNTKQSYSENPSKIEGISGAYEIGYDALGSRSISDYSKATHKIIAIGGSTTICSVLTQEKTWTALLDKKLGDSYWVGNFARSGNSSNHHVFQFQHILDKPELKDTKIVLMLVGVNDCRAYLISPDKYINMSDTKVKTTAFNHIPNSELPFLRSLNLYKLAKKARQRILYYLLPRKPLDYLEKYESKIEPITELPDLTDGLNHYERNLNKIIKEAQKRDISIIFMTQPTIWQKDLSDKHKTLLAARSHYNKTPLYTGEALNKIMTTFNERLMTVCNKNNIPIIDLQLPKDQTIFYDDMHFNESGAEVVAEKVYNFLRLNNHVTTDE</sequence>
<dbReference type="InterPro" id="IPR036514">
    <property type="entry name" value="SGNH_hydro_sf"/>
</dbReference>
<evidence type="ECO:0000256" key="1">
    <source>
        <dbReference type="SAM" id="Phobius"/>
    </source>
</evidence>
<proteinExistence type="predicted"/>
<dbReference type="Gene3D" id="3.40.50.1110">
    <property type="entry name" value="SGNH hydrolase"/>
    <property type="match status" value="1"/>
</dbReference>
<name>A0ABN1J631_9FLAO</name>
<keyword evidence="1" id="KW-0812">Transmembrane</keyword>
<feature type="transmembrane region" description="Helical" evidence="1">
    <location>
        <begin position="12"/>
        <end position="34"/>
    </location>
</feature>
<comment type="caution">
    <text evidence="3">The sequence shown here is derived from an EMBL/GenBank/DDBJ whole genome shotgun (WGS) entry which is preliminary data.</text>
</comment>
<evidence type="ECO:0000313" key="4">
    <source>
        <dbReference type="Proteomes" id="UP001501758"/>
    </source>
</evidence>
<keyword evidence="1" id="KW-1133">Transmembrane helix</keyword>
<dbReference type="SUPFAM" id="SSF52266">
    <property type="entry name" value="SGNH hydrolase"/>
    <property type="match status" value="1"/>
</dbReference>
<evidence type="ECO:0000313" key="3">
    <source>
        <dbReference type="EMBL" id="GAA0729772.1"/>
    </source>
</evidence>
<dbReference type="Pfam" id="PF13472">
    <property type="entry name" value="Lipase_GDSL_2"/>
    <property type="match status" value="1"/>
</dbReference>
<dbReference type="RefSeq" id="WP_343914044.1">
    <property type="nucleotide sequence ID" value="NZ_BAAAGE010000004.1"/>
</dbReference>
<keyword evidence="1" id="KW-0472">Membrane</keyword>
<dbReference type="EMBL" id="BAAAGE010000004">
    <property type="protein sequence ID" value="GAA0729772.1"/>
    <property type="molecule type" value="Genomic_DNA"/>
</dbReference>
<organism evidence="3 4">
    <name type="scientific">Aquimarina litoralis</name>
    <dbReference type="NCBI Taxonomy" id="584605"/>
    <lineage>
        <taxon>Bacteria</taxon>
        <taxon>Pseudomonadati</taxon>
        <taxon>Bacteroidota</taxon>
        <taxon>Flavobacteriia</taxon>
        <taxon>Flavobacteriales</taxon>
        <taxon>Flavobacteriaceae</taxon>
        <taxon>Aquimarina</taxon>
    </lineage>
</organism>
<dbReference type="InterPro" id="IPR045136">
    <property type="entry name" value="Iah1-like"/>
</dbReference>